<dbReference type="InterPro" id="IPR036397">
    <property type="entry name" value="RNaseH_sf"/>
</dbReference>
<evidence type="ECO:0000259" key="1">
    <source>
        <dbReference type="PROSITE" id="PS50994"/>
    </source>
</evidence>
<dbReference type="PROSITE" id="PS50994">
    <property type="entry name" value="INTEGRASE"/>
    <property type="match status" value="1"/>
</dbReference>
<evidence type="ECO:0000313" key="3">
    <source>
        <dbReference type="Proteomes" id="UP000000653"/>
    </source>
</evidence>
<protein>
    <recommendedName>
        <fullName evidence="1">Integrase catalytic domain-containing protein</fullName>
    </recommendedName>
</protein>
<dbReference type="InterPro" id="IPR012337">
    <property type="entry name" value="RNaseH-like_sf"/>
</dbReference>
<dbReference type="SUPFAM" id="SSF53098">
    <property type="entry name" value="Ribonuclease H-like"/>
    <property type="match status" value="1"/>
</dbReference>
<dbReference type="PANTHER" id="PTHR46889">
    <property type="entry name" value="TRANSPOSASE INSF FOR INSERTION SEQUENCE IS3B-RELATED"/>
    <property type="match status" value="1"/>
</dbReference>
<proteinExistence type="predicted"/>
<feature type="domain" description="Integrase catalytic" evidence="1">
    <location>
        <begin position="53"/>
        <end position="132"/>
    </location>
</feature>
<dbReference type="GO" id="GO:0003676">
    <property type="term" value="F:nucleic acid binding"/>
    <property type="evidence" value="ECO:0007669"/>
    <property type="project" value="InterPro"/>
</dbReference>
<dbReference type="InterPro" id="IPR001584">
    <property type="entry name" value="Integrase_cat-core"/>
</dbReference>
<dbReference type="PANTHER" id="PTHR46889:SF4">
    <property type="entry name" value="TRANSPOSASE INSO FOR INSERTION SEQUENCE ELEMENT IS911B-RELATED"/>
    <property type="match status" value="1"/>
</dbReference>
<name>A0A0H2Z6H5_PSEAB</name>
<dbReference type="Gene3D" id="3.30.420.10">
    <property type="entry name" value="Ribonuclease H-like superfamily/Ribonuclease H"/>
    <property type="match status" value="1"/>
</dbReference>
<evidence type="ECO:0000313" key="2">
    <source>
        <dbReference type="EMBL" id="ABJ09856.1"/>
    </source>
</evidence>
<dbReference type="InterPro" id="IPR050900">
    <property type="entry name" value="Transposase_IS3/IS150/IS904"/>
</dbReference>
<dbReference type="KEGG" id="pau:PA14_55090"/>
<dbReference type="BioCyc" id="PAER208963:G1G74-4640-MONOMER"/>
<dbReference type="HOGENOM" id="CLU_1915225_0_0_6"/>
<sequence length="132" mass="15204">MSQGFYPVSLNCIARLMSAKRIQGWSRRKKPGFGRVSSGRPTGVKNLLERDFTALEPKRKWLTDITEAATFEGRLFLRVVLDLYSKLVIGWSMHHRQDRQMTTRAVGMAIWQRQGDWSVILPSDRGSHHQCC</sequence>
<gene>
    <name evidence="2" type="ordered locus">PA14_55090</name>
</gene>
<accession>A0A0H2Z6H5</accession>
<dbReference type="EMBL" id="CP000438">
    <property type="protein sequence ID" value="ABJ09856.1"/>
    <property type="molecule type" value="Genomic_DNA"/>
</dbReference>
<dbReference type="AlphaFoldDB" id="A0A0H2Z6H5"/>
<reference evidence="2 3" key="1">
    <citation type="journal article" date="2006" name="Genome Biol.">
        <title>Genomic analysis reveals that Pseudomonas aeruginosa virulence is combinatorial.</title>
        <authorList>
            <person name="Lee D.G."/>
            <person name="Urbach J.M."/>
            <person name="Wu G."/>
            <person name="Liberati N.T."/>
            <person name="Feinbaum R.L."/>
            <person name="Miyata S."/>
            <person name="Diggins L.T."/>
            <person name="He J."/>
            <person name="Saucier M."/>
            <person name="Deziel E."/>
            <person name="Friedman L."/>
            <person name="Li L."/>
            <person name="Grills G."/>
            <person name="Montgomery K."/>
            <person name="Kucherlapati R."/>
            <person name="Rahme L.G."/>
            <person name="Ausubel F.M."/>
        </authorList>
    </citation>
    <scope>NUCLEOTIDE SEQUENCE [LARGE SCALE GENOMIC DNA]</scope>
    <source>
        <strain evidence="2 3">UCBPP-PA14</strain>
    </source>
</reference>
<organism evidence="2 3">
    <name type="scientific">Pseudomonas aeruginosa (strain UCBPP-PA14)</name>
    <dbReference type="NCBI Taxonomy" id="208963"/>
    <lineage>
        <taxon>Bacteria</taxon>
        <taxon>Pseudomonadati</taxon>
        <taxon>Pseudomonadota</taxon>
        <taxon>Gammaproteobacteria</taxon>
        <taxon>Pseudomonadales</taxon>
        <taxon>Pseudomonadaceae</taxon>
        <taxon>Pseudomonas</taxon>
    </lineage>
</organism>
<dbReference type="Pfam" id="PF00665">
    <property type="entry name" value="rve"/>
    <property type="match status" value="1"/>
</dbReference>
<dbReference type="Proteomes" id="UP000000653">
    <property type="component" value="Chromosome"/>
</dbReference>
<dbReference type="GO" id="GO:0015074">
    <property type="term" value="P:DNA integration"/>
    <property type="evidence" value="ECO:0007669"/>
    <property type="project" value="InterPro"/>
</dbReference>